<dbReference type="EMBL" id="CAICTM010000096">
    <property type="protein sequence ID" value="CAB9500973.1"/>
    <property type="molecule type" value="Genomic_DNA"/>
</dbReference>
<sequence length="436" mass="47647">MESSRNATGLPPHSSHTPVTVTNVSKQQLYDTDLKKSKDINKKEDISGSPTPRKMPAKIFFPKDDAIKKEAAKQKTNTNTSNGPNMTPDNDEGFHDFLQKVAMVQQQEAFRQAAGHAGHANYAPPSPQSRRNSANYAMLPEYARYQEARYQRAISRGNSYSNLNASPSVSPRATTSPRVEWVPNPVAAQQRAWEEHAMMASRHQGYPSAVFCTRHEEGGVPPPVPPIPPLPFNDYMFPSYPNPNSAELSDGGSFQDHFRHPRGFQHGGSPGGSGSIPSAAALSSGSSSSWSDEEEHQHSPVARQFLDYLGGSSSSRAHAARIPQRRRSSDGSSSNAASAAPTMVEISPGVHEPLRGTEETMRAVRLDFYVPLTCFGCSLDVFSIADAKFVICPECRVVSPIEEGAWDGQKLEQRGLGLGFTCESLFQMQSEILSER</sequence>
<feature type="region of interest" description="Disordered" evidence="1">
    <location>
        <begin position="1"/>
        <end position="93"/>
    </location>
</feature>
<reference evidence="2" key="1">
    <citation type="submission" date="2020-06" db="EMBL/GenBank/DDBJ databases">
        <authorList>
            <consortium name="Plant Systems Biology data submission"/>
        </authorList>
    </citation>
    <scope>NUCLEOTIDE SEQUENCE</scope>
    <source>
        <strain evidence="2">D6</strain>
    </source>
</reference>
<accession>A0A9N8DDG2</accession>
<organism evidence="2 3">
    <name type="scientific">Seminavis robusta</name>
    <dbReference type="NCBI Taxonomy" id="568900"/>
    <lineage>
        <taxon>Eukaryota</taxon>
        <taxon>Sar</taxon>
        <taxon>Stramenopiles</taxon>
        <taxon>Ochrophyta</taxon>
        <taxon>Bacillariophyta</taxon>
        <taxon>Bacillariophyceae</taxon>
        <taxon>Bacillariophycidae</taxon>
        <taxon>Naviculales</taxon>
        <taxon>Naviculaceae</taxon>
        <taxon>Seminavis</taxon>
    </lineage>
</organism>
<dbReference type="OrthoDB" id="56058at2759"/>
<evidence type="ECO:0000313" key="2">
    <source>
        <dbReference type="EMBL" id="CAB9500973.1"/>
    </source>
</evidence>
<evidence type="ECO:0000313" key="3">
    <source>
        <dbReference type="Proteomes" id="UP001153069"/>
    </source>
</evidence>
<dbReference type="Proteomes" id="UP001153069">
    <property type="component" value="Unassembled WGS sequence"/>
</dbReference>
<proteinExistence type="predicted"/>
<feature type="compositionally biased region" description="Basic and acidic residues" evidence="1">
    <location>
        <begin position="32"/>
        <end position="46"/>
    </location>
</feature>
<evidence type="ECO:0000256" key="1">
    <source>
        <dbReference type="SAM" id="MobiDB-lite"/>
    </source>
</evidence>
<feature type="compositionally biased region" description="Polar residues" evidence="1">
    <location>
        <begin position="14"/>
        <end position="30"/>
    </location>
</feature>
<protein>
    <submittedName>
        <fullName evidence="2">Uncharacterized protein</fullName>
    </submittedName>
</protein>
<gene>
    <name evidence="2" type="ORF">SEMRO_97_G049820.1</name>
</gene>
<feature type="region of interest" description="Disordered" evidence="1">
    <location>
        <begin position="316"/>
        <end position="353"/>
    </location>
</feature>
<feature type="compositionally biased region" description="Low complexity" evidence="1">
    <location>
        <begin position="330"/>
        <end position="340"/>
    </location>
</feature>
<feature type="region of interest" description="Disordered" evidence="1">
    <location>
        <begin position="241"/>
        <end position="297"/>
    </location>
</feature>
<feature type="compositionally biased region" description="Polar residues" evidence="1">
    <location>
        <begin position="74"/>
        <end position="88"/>
    </location>
</feature>
<feature type="compositionally biased region" description="Gly residues" evidence="1">
    <location>
        <begin position="265"/>
        <end position="274"/>
    </location>
</feature>
<name>A0A9N8DDG2_9STRA</name>
<feature type="compositionally biased region" description="Low complexity" evidence="1">
    <location>
        <begin position="275"/>
        <end position="290"/>
    </location>
</feature>
<feature type="region of interest" description="Disordered" evidence="1">
    <location>
        <begin position="113"/>
        <end position="132"/>
    </location>
</feature>
<comment type="caution">
    <text evidence="2">The sequence shown here is derived from an EMBL/GenBank/DDBJ whole genome shotgun (WGS) entry which is preliminary data.</text>
</comment>
<dbReference type="AlphaFoldDB" id="A0A9N8DDG2"/>
<feature type="compositionally biased region" description="Basic and acidic residues" evidence="1">
    <location>
        <begin position="61"/>
        <end position="73"/>
    </location>
</feature>
<keyword evidence="3" id="KW-1185">Reference proteome</keyword>